<evidence type="ECO:0008006" key="5">
    <source>
        <dbReference type="Google" id="ProtNLM"/>
    </source>
</evidence>
<dbReference type="InterPro" id="IPR035093">
    <property type="entry name" value="RelE/ParE_toxin_dom_sf"/>
</dbReference>
<organism evidence="3 4">
    <name type="scientific">candidate division WOR-3 bacterium JGI_Cruoil_03_44_89</name>
    <dbReference type="NCBI Taxonomy" id="1973748"/>
    <lineage>
        <taxon>Bacteria</taxon>
        <taxon>Bacteria division WOR-3</taxon>
    </lineage>
</organism>
<keyword evidence="2" id="KW-1277">Toxin-antitoxin system</keyword>
<dbReference type="SUPFAM" id="SSF143011">
    <property type="entry name" value="RelE-like"/>
    <property type="match status" value="1"/>
</dbReference>
<protein>
    <recommendedName>
        <fullName evidence="5">Addiction module toxin RelE</fullName>
    </recommendedName>
</protein>
<proteinExistence type="inferred from homology"/>
<evidence type="ECO:0000313" key="4">
    <source>
        <dbReference type="Proteomes" id="UP000215215"/>
    </source>
</evidence>
<dbReference type="InterPro" id="IPR007712">
    <property type="entry name" value="RelE/ParE_toxin"/>
</dbReference>
<dbReference type="EMBL" id="NOZQ01000103">
    <property type="protein sequence ID" value="OYD15769.1"/>
    <property type="molecule type" value="Genomic_DNA"/>
</dbReference>
<dbReference type="Proteomes" id="UP000215215">
    <property type="component" value="Unassembled WGS sequence"/>
</dbReference>
<sequence>MKDSEYRILYKSGVERDFKQIEIRQRKRIIQKIETVLSQNPYKGRQLKGKYKGFWRMRIGDYRVVYRIIQKDVVIVTVGHRREMYK</sequence>
<gene>
    <name evidence="3" type="ORF">CH333_05025</name>
</gene>
<comment type="similarity">
    <text evidence="1">Belongs to the RelE toxin family.</text>
</comment>
<dbReference type="PANTHER" id="PTHR35601:SF1">
    <property type="entry name" value="TOXIN RELE"/>
    <property type="match status" value="1"/>
</dbReference>
<dbReference type="NCBIfam" id="TIGR02385">
    <property type="entry name" value="RelE_StbE"/>
    <property type="match status" value="1"/>
</dbReference>
<accession>A0A235BUM8</accession>
<evidence type="ECO:0000313" key="3">
    <source>
        <dbReference type="EMBL" id="OYD15769.1"/>
    </source>
</evidence>
<dbReference type="PANTHER" id="PTHR35601">
    <property type="entry name" value="TOXIN RELE"/>
    <property type="match status" value="1"/>
</dbReference>
<dbReference type="Gene3D" id="3.30.2310.20">
    <property type="entry name" value="RelE-like"/>
    <property type="match status" value="1"/>
</dbReference>
<evidence type="ECO:0000256" key="2">
    <source>
        <dbReference type="ARBA" id="ARBA00022649"/>
    </source>
</evidence>
<reference evidence="3 4" key="1">
    <citation type="submission" date="2017-07" db="EMBL/GenBank/DDBJ databases">
        <title>Recovery of genomes from metagenomes via a dereplication, aggregation, and scoring strategy.</title>
        <authorList>
            <person name="Sieber C.M."/>
            <person name="Probst A.J."/>
            <person name="Sharrar A."/>
            <person name="Thomas B.C."/>
            <person name="Hess M."/>
            <person name="Tringe S.G."/>
            <person name="Banfield J.F."/>
        </authorList>
    </citation>
    <scope>NUCLEOTIDE SEQUENCE [LARGE SCALE GENOMIC DNA]</scope>
    <source>
        <strain evidence="3">JGI_Cruoil_03_44_89</strain>
    </source>
</reference>
<evidence type="ECO:0000256" key="1">
    <source>
        <dbReference type="ARBA" id="ARBA00006226"/>
    </source>
</evidence>
<name>A0A235BUM8_UNCW3</name>
<dbReference type="AlphaFoldDB" id="A0A235BUM8"/>
<dbReference type="Pfam" id="PF05016">
    <property type="entry name" value="ParE_toxin"/>
    <property type="match status" value="1"/>
</dbReference>
<comment type="caution">
    <text evidence="3">The sequence shown here is derived from an EMBL/GenBank/DDBJ whole genome shotgun (WGS) entry which is preliminary data.</text>
</comment>